<protein>
    <submittedName>
        <fullName evidence="2">PkbA protein</fullName>
    </submittedName>
</protein>
<dbReference type="AlphaFoldDB" id="A0A812L5K3"/>
<dbReference type="EMBL" id="CAJNDS010000913">
    <property type="protein sequence ID" value="CAE7240538.1"/>
    <property type="molecule type" value="Genomic_DNA"/>
</dbReference>
<keyword evidence="3" id="KW-1185">Reference proteome</keyword>
<name>A0A812L5K3_9DINO</name>
<feature type="compositionally biased region" description="Basic and acidic residues" evidence="1">
    <location>
        <begin position="181"/>
        <end position="193"/>
    </location>
</feature>
<comment type="caution">
    <text evidence="2">The sequence shown here is derived from an EMBL/GenBank/DDBJ whole genome shotgun (WGS) entry which is preliminary data.</text>
</comment>
<feature type="region of interest" description="Disordered" evidence="1">
    <location>
        <begin position="120"/>
        <end position="222"/>
    </location>
</feature>
<evidence type="ECO:0000256" key="1">
    <source>
        <dbReference type="SAM" id="MobiDB-lite"/>
    </source>
</evidence>
<evidence type="ECO:0000313" key="3">
    <source>
        <dbReference type="Proteomes" id="UP000604046"/>
    </source>
</evidence>
<sequence>MSIVPVIQLKGAPRKHVTCTAPRPCIAECFSRSQAADAVRPQLIGVLATSGPVVLWYVLYCLQLIGQNHVDGRGLNGALQVETSQRKLLCAALAEAPDSRLMALGAAAAEDPAVTVAGSAVRAASRSRSRAMSPAKPSSPGPSPTTRGSGAGGSAPGPVLSRHHSRSNLGKPPMDPSGPGRRSDSQKRGENGERSPSIGEVLQPLGPIGRLDGQKMWAPFSR</sequence>
<gene>
    <name evidence="2" type="primary">pkbA</name>
    <name evidence="2" type="ORF">SNAT2548_LOCUS10785</name>
</gene>
<reference evidence="2" key="1">
    <citation type="submission" date="2021-02" db="EMBL/GenBank/DDBJ databases">
        <authorList>
            <person name="Dougan E. K."/>
            <person name="Rhodes N."/>
            <person name="Thang M."/>
            <person name="Chan C."/>
        </authorList>
    </citation>
    <scope>NUCLEOTIDE SEQUENCE</scope>
</reference>
<evidence type="ECO:0000313" key="2">
    <source>
        <dbReference type="EMBL" id="CAE7240538.1"/>
    </source>
</evidence>
<accession>A0A812L5K3</accession>
<organism evidence="2 3">
    <name type="scientific">Symbiodinium natans</name>
    <dbReference type="NCBI Taxonomy" id="878477"/>
    <lineage>
        <taxon>Eukaryota</taxon>
        <taxon>Sar</taxon>
        <taxon>Alveolata</taxon>
        <taxon>Dinophyceae</taxon>
        <taxon>Suessiales</taxon>
        <taxon>Symbiodiniaceae</taxon>
        <taxon>Symbiodinium</taxon>
    </lineage>
</organism>
<proteinExistence type="predicted"/>
<dbReference type="Proteomes" id="UP000604046">
    <property type="component" value="Unassembled WGS sequence"/>
</dbReference>
<feature type="compositionally biased region" description="Low complexity" evidence="1">
    <location>
        <begin position="120"/>
        <end position="136"/>
    </location>
</feature>